<sequence>MEMFYNGLNGHIRMVVDASVNGTLLGKSYNEAYEILERIANNDYQYPTTSVGIDRRVVGAMELDAITSLTTQEMKVAELTCIFYGEDYVFDECPSNPALVYYVGNFNSTTTTHIPTHLIRCGSNIPISVGVIKGWEIPSMLFDKCCTCTTWI</sequence>
<accession>A0A5B6WQE3</accession>
<keyword evidence="2" id="KW-1185">Reference proteome</keyword>
<evidence type="ECO:0000313" key="1">
    <source>
        <dbReference type="EMBL" id="KAA3484040.1"/>
    </source>
</evidence>
<comment type="caution">
    <text evidence="1">The sequence shown here is derived from an EMBL/GenBank/DDBJ whole genome shotgun (WGS) entry which is preliminary data.</text>
</comment>
<gene>
    <name evidence="1" type="ORF">EPI10_006152</name>
</gene>
<proteinExistence type="predicted"/>
<dbReference type="OrthoDB" id="1002461at2759"/>
<evidence type="ECO:0000313" key="2">
    <source>
        <dbReference type="Proteomes" id="UP000325315"/>
    </source>
</evidence>
<organism evidence="1 2">
    <name type="scientific">Gossypium australe</name>
    <dbReference type="NCBI Taxonomy" id="47621"/>
    <lineage>
        <taxon>Eukaryota</taxon>
        <taxon>Viridiplantae</taxon>
        <taxon>Streptophyta</taxon>
        <taxon>Embryophyta</taxon>
        <taxon>Tracheophyta</taxon>
        <taxon>Spermatophyta</taxon>
        <taxon>Magnoliopsida</taxon>
        <taxon>eudicotyledons</taxon>
        <taxon>Gunneridae</taxon>
        <taxon>Pentapetalae</taxon>
        <taxon>rosids</taxon>
        <taxon>malvids</taxon>
        <taxon>Malvales</taxon>
        <taxon>Malvaceae</taxon>
        <taxon>Malvoideae</taxon>
        <taxon>Gossypium</taxon>
    </lineage>
</organism>
<name>A0A5B6WQE3_9ROSI</name>
<dbReference type="EMBL" id="SMMG02000002">
    <property type="protein sequence ID" value="KAA3484040.1"/>
    <property type="molecule type" value="Genomic_DNA"/>
</dbReference>
<dbReference type="AlphaFoldDB" id="A0A5B6WQE3"/>
<reference evidence="2" key="1">
    <citation type="journal article" date="2019" name="Plant Biotechnol. J.">
        <title>Genome sequencing of the Australian wild diploid species Gossypium australe highlights disease resistance and delayed gland morphogenesis.</title>
        <authorList>
            <person name="Cai Y."/>
            <person name="Cai X."/>
            <person name="Wang Q."/>
            <person name="Wang P."/>
            <person name="Zhang Y."/>
            <person name="Cai C."/>
            <person name="Xu Y."/>
            <person name="Wang K."/>
            <person name="Zhou Z."/>
            <person name="Wang C."/>
            <person name="Geng S."/>
            <person name="Li B."/>
            <person name="Dong Q."/>
            <person name="Hou Y."/>
            <person name="Wang H."/>
            <person name="Ai P."/>
            <person name="Liu Z."/>
            <person name="Yi F."/>
            <person name="Sun M."/>
            <person name="An G."/>
            <person name="Cheng J."/>
            <person name="Zhang Y."/>
            <person name="Shi Q."/>
            <person name="Xie Y."/>
            <person name="Shi X."/>
            <person name="Chang Y."/>
            <person name="Huang F."/>
            <person name="Chen Y."/>
            <person name="Hong S."/>
            <person name="Mi L."/>
            <person name="Sun Q."/>
            <person name="Zhang L."/>
            <person name="Zhou B."/>
            <person name="Peng R."/>
            <person name="Zhang X."/>
            <person name="Liu F."/>
        </authorList>
    </citation>
    <scope>NUCLEOTIDE SEQUENCE [LARGE SCALE GENOMIC DNA]</scope>
    <source>
        <strain evidence="2">cv. PA1801</strain>
    </source>
</reference>
<protein>
    <submittedName>
        <fullName evidence="1">Uncharacterized protein</fullName>
    </submittedName>
</protein>
<dbReference type="Proteomes" id="UP000325315">
    <property type="component" value="Unassembled WGS sequence"/>
</dbReference>